<reference evidence="1" key="1">
    <citation type="journal article" date="2021" name="Proc. Natl. Acad. Sci. U.S.A.">
        <title>Three genomes in the algal genus Volvox reveal the fate of a haploid sex-determining region after a transition to homothallism.</title>
        <authorList>
            <person name="Yamamoto K."/>
            <person name="Hamaji T."/>
            <person name="Kawai-Toyooka H."/>
            <person name="Matsuzaki R."/>
            <person name="Takahashi F."/>
            <person name="Nishimura Y."/>
            <person name="Kawachi M."/>
            <person name="Noguchi H."/>
            <person name="Minakuchi Y."/>
            <person name="Umen J.G."/>
            <person name="Toyoda A."/>
            <person name="Nozaki H."/>
        </authorList>
    </citation>
    <scope>NUCLEOTIDE SEQUENCE</scope>
    <source>
        <strain evidence="1">NIES-3786</strain>
    </source>
</reference>
<dbReference type="AlphaFoldDB" id="A0A8J4CZ29"/>
<name>A0A8J4CZ29_9CHLO</name>
<organism evidence="1 2">
    <name type="scientific">Volvox reticuliferus</name>
    <dbReference type="NCBI Taxonomy" id="1737510"/>
    <lineage>
        <taxon>Eukaryota</taxon>
        <taxon>Viridiplantae</taxon>
        <taxon>Chlorophyta</taxon>
        <taxon>core chlorophytes</taxon>
        <taxon>Chlorophyceae</taxon>
        <taxon>CS clade</taxon>
        <taxon>Chlamydomonadales</taxon>
        <taxon>Volvocaceae</taxon>
        <taxon>Volvox</taxon>
    </lineage>
</organism>
<dbReference type="Proteomes" id="UP000747110">
    <property type="component" value="Unassembled WGS sequence"/>
</dbReference>
<feature type="non-terminal residue" evidence="1">
    <location>
        <position position="1"/>
    </location>
</feature>
<protein>
    <submittedName>
        <fullName evidence="1">Uncharacterized protein</fullName>
    </submittedName>
</protein>
<dbReference type="EMBL" id="BNCP01000051">
    <property type="protein sequence ID" value="GIL89645.1"/>
    <property type="molecule type" value="Genomic_DNA"/>
</dbReference>
<gene>
    <name evidence="1" type="ORF">Vretifemale_17438</name>
</gene>
<comment type="caution">
    <text evidence="1">The sequence shown here is derived from an EMBL/GenBank/DDBJ whole genome shotgun (WGS) entry which is preliminary data.</text>
</comment>
<keyword evidence="2" id="KW-1185">Reference proteome</keyword>
<evidence type="ECO:0000313" key="1">
    <source>
        <dbReference type="EMBL" id="GIL89645.1"/>
    </source>
</evidence>
<sequence>SVAAYFSRAANLWVCASCIGCTEYITLTRNLKLVFISFQAQLPPREYLYPAIQKYLWGAETCSRASLQQVHLVSRELNTPRCFCRSVFAMKSAMRQSREGVLRHRVSLPNCPTTAVPAAPDQRRGRLSEALLQTANKLKMGNELLFTDFQRKLMKRATAVVADTLLGPGATPSLRLLFRRALRAAVAMASTVTFLLKLSAMVSSLDQLDFVHDIRADAELASTVDTILCPAVPPTLLVRATLFTISVLTYWLNLSMTTDSLVHLNSEHLDFIKGAESVLDLAMSGPGLVESGKGLMKIRAALGGATDAEQGVDLDNDADSTEAS</sequence>
<proteinExistence type="predicted"/>
<accession>A0A8J4CZ29</accession>
<evidence type="ECO:0000313" key="2">
    <source>
        <dbReference type="Proteomes" id="UP000747110"/>
    </source>
</evidence>
<dbReference type="OrthoDB" id="538864at2759"/>